<reference evidence="1" key="1">
    <citation type="journal article" date="2021" name="Proc. Natl. Acad. Sci. U.S.A.">
        <title>A Catalog of Tens of Thousands of Viruses from Human Metagenomes Reveals Hidden Associations with Chronic Diseases.</title>
        <authorList>
            <person name="Tisza M.J."/>
            <person name="Buck C.B."/>
        </authorList>
    </citation>
    <scope>NUCLEOTIDE SEQUENCE</scope>
    <source>
        <strain evidence="1">CthSp75</strain>
    </source>
</reference>
<evidence type="ECO:0000313" key="1">
    <source>
        <dbReference type="EMBL" id="DAD92847.1"/>
    </source>
</evidence>
<dbReference type="EMBL" id="BK015146">
    <property type="protein sequence ID" value="DAD92847.1"/>
    <property type="molecule type" value="Genomic_DNA"/>
</dbReference>
<proteinExistence type="predicted"/>
<accession>A0A8S5NEQ6</accession>
<protein>
    <submittedName>
        <fullName evidence="1">Uncharacterized protein</fullName>
    </submittedName>
</protein>
<sequence>MVKKKRLKLKNGLVLETRLNNGGVTRAYFLNGKQLCRFEQISVVKLAEKLRLPLEKFAIHVGFDLSNPYTLAKLGLN</sequence>
<organism evidence="1">
    <name type="scientific">Siphoviridae sp. cthSp75</name>
    <dbReference type="NCBI Taxonomy" id="2826424"/>
    <lineage>
        <taxon>Viruses</taxon>
        <taxon>Duplodnaviria</taxon>
        <taxon>Heunggongvirae</taxon>
        <taxon>Uroviricota</taxon>
        <taxon>Caudoviricetes</taxon>
    </lineage>
</organism>
<name>A0A8S5NEQ6_9CAUD</name>